<evidence type="ECO:0000313" key="3">
    <source>
        <dbReference type="Proteomes" id="UP000218944"/>
    </source>
</evidence>
<dbReference type="Gene3D" id="3.50.50.60">
    <property type="entry name" value="FAD/NAD(P)-binding domain"/>
    <property type="match status" value="2"/>
</dbReference>
<keyword evidence="3" id="KW-1185">Reference proteome</keyword>
<dbReference type="AlphaFoldDB" id="A0A2A2CY65"/>
<dbReference type="Gene3D" id="6.10.250.650">
    <property type="match status" value="1"/>
</dbReference>
<protein>
    <submittedName>
        <fullName evidence="2">Oxygenase</fullName>
    </submittedName>
</protein>
<dbReference type="RefSeq" id="WP_095585197.1">
    <property type="nucleotide sequence ID" value="NZ_JAJQQQ010000025.1"/>
</dbReference>
<evidence type="ECO:0000259" key="1">
    <source>
        <dbReference type="Pfam" id="PF17885"/>
    </source>
</evidence>
<dbReference type="Gene3D" id="3.30.9.40">
    <property type="match status" value="1"/>
</dbReference>
<dbReference type="PRINTS" id="PR00420">
    <property type="entry name" value="RNGMNOXGNASE"/>
</dbReference>
<reference evidence="2 3" key="1">
    <citation type="submission" date="2017-08" db="EMBL/GenBank/DDBJ databases">
        <title>Genome sequence of Streptomyces albireticuli NRRL B-1670.</title>
        <authorList>
            <person name="Graham D.E."/>
            <person name="Mahan K.M."/>
            <person name="Klingeman D.M."/>
            <person name="Hettich R.L."/>
            <person name="Parry R.J."/>
            <person name="Spain J.C."/>
        </authorList>
    </citation>
    <scope>NUCLEOTIDE SEQUENCE [LARGE SCALE GENOMIC DNA]</scope>
    <source>
        <strain evidence="2 3">NRRL B-1670</strain>
    </source>
</reference>
<sequence length="439" mass="46543">MRSILIVGAGQSGLQLALALQARGYDITLMSNRTPEEMRSGRVQSTQCLFPTALRHERELGLDFWADRAPRIEGLGVSVAGPADLPGGGHRRLLDWVGRFDGCAQSVDPRLKMAGWLDTFADRGGRLVIHGATVSDLDFLVRRYDLVLVAAGKGELAELFGRDAGRSPYTVPQRAFAVACVHGLGPRPEHPGFEAVRRNLVPGVGELLVVPTLTLSGRADVLFWAGVPGGPLDVFQDLRSPGEHLALTLELLERFTPWEYARATAVELTDAGATLAGRYVPTVRHPVGRLPSGGLVLGVADAVVADDPVAGQGANAAAKCAASYLESITERGALPFDEEWMTGAFARHWERARHATRWTNAMLAPAGAHVMELMGAAAGHPPVADRFVRGFDDPSDFEDYFYDPERTAAYVAGVVAESGAGATAAGSAEPPGGRAAGGA</sequence>
<dbReference type="EMBL" id="NSJV01000700">
    <property type="protein sequence ID" value="PAU44174.1"/>
    <property type="molecule type" value="Genomic_DNA"/>
</dbReference>
<dbReference type="SUPFAM" id="SSF51905">
    <property type="entry name" value="FAD/NAD(P)-binding domain"/>
    <property type="match status" value="1"/>
</dbReference>
<gene>
    <name evidence="2" type="ORF">CK936_36370</name>
</gene>
<dbReference type="InterPro" id="IPR041654">
    <property type="entry name" value="StyA_sbd"/>
</dbReference>
<name>A0A2A2CY65_9ACTN</name>
<accession>A0A2A2CY65</accession>
<organism evidence="2 3">
    <name type="scientific">Streptomyces albireticuli</name>
    <dbReference type="NCBI Taxonomy" id="1940"/>
    <lineage>
        <taxon>Bacteria</taxon>
        <taxon>Bacillati</taxon>
        <taxon>Actinomycetota</taxon>
        <taxon>Actinomycetes</taxon>
        <taxon>Kitasatosporales</taxon>
        <taxon>Streptomycetaceae</taxon>
        <taxon>Streptomyces</taxon>
    </lineage>
</organism>
<dbReference type="InterPro" id="IPR036188">
    <property type="entry name" value="FAD/NAD-bd_sf"/>
</dbReference>
<dbReference type="Proteomes" id="UP000218944">
    <property type="component" value="Unassembled WGS sequence"/>
</dbReference>
<evidence type="ECO:0000313" key="2">
    <source>
        <dbReference type="EMBL" id="PAU44174.1"/>
    </source>
</evidence>
<dbReference type="Pfam" id="PF17885">
    <property type="entry name" value="Smoa_sbd"/>
    <property type="match status" value="1"/>
</dbReference>
<proteinExistence type="predicted"/>
<comment type="caution">
    <text evidence="2">The sequence shown here is derived from an EMBL/GenBank/DDBJ whole genome shotgun (WGS) entry which is preliminary data.</text>
</comment>
<feature type="domain" description="Styrene monooxygenase StyA putative substrate binding" evidence="1">
    <location>
        <begin position="152"/>
        <end position="262"/>
    </location>
</feature>